<gene>
    <name evidence="7" type="primary">EOG090X06SF</name>
</gene>
<keyword evidence="2 6" id="KW-0812">Transmembrane</keyword>
<evidence type="ECO:0000256" key="6">
    <source>
        <dbReference type="SAM" id="Phobius"/>
    </source>
</evidence>
<feature type="transmembrane region" description="Helical" evidence="6">
    <location>
        <begin position="207"/>
        <end position="228"/>
    </location>
</feature>
<feature type="transmembrane region" description="Helical" evidence="6">
    <location>
        <begin position="248"/>
        <end position="268"/>
    </location>
</feature>
<feature type="transmembrane region" description="Helical" evidence="6">
    <location>
        <begin position="32"/>
        <end position="50"/>
    </location>
</feature>
<name>A0A4Y7MS26_DAPPU</name>
<organism evidence="7">
    <name type="scientific">Daphnia pulex</name>
    <name type="common">Water flea</name>
    <dbReference type="NCBI Taxonomy" id="6669"/>
    <lineage>
        <taxon>Eukaryota</taxon>
        <taxon>Metazoa</taxon>
        <taxon>Ecdysozoa</taxon>
        <taxon>Arthropoda</taxon>
        <taxon>Crustacea</taxon>
        <taxon>Branchiopoda</taxon>
        <taxon>Diplostraca</taxon>
        <taxon>Cladocera</taxon>
        <taxon>Anomopoda</taxon>
        <taxon>Daphniidae</taxon>
        <taxon>Daphnia</taxon>
    </lineage>
</organism>
<dbReference type="PANTHER" id="PTHR13285">
    <property type="entry name" value="ACYLTRANSFERASE"/>
    <property type="match status" value="1"/>
</dbReference>
<reference evidence="7" key="1">
    <citation type="submission" date="2018-08" db="EMBL/GenBank/DDBJ databases">
        <authorList>
            <person name="Cornetti L."/>
        </authorList>
    </citation>
    <scope>NUCLEOTIDE SEQUENCE</scope>
    <source>
        <strain evidence="7">CH-H</strain>
    </source>
</reference>
<dbReference type="InterPro" id="IPR051085">
    <property type="entry name" value="MB_O-acyltransferase"/>
</dbReference>
<evidence type="ECO:0000256" key="2">
    <source>
        <dbReference type="ARBA" id="ARBA00022692"/>
    </source>
</evidence>
<dbReference type="EMBL" id="LR014055">
    <property type="protein sequence ID" value="SVE83674.1"/>
    <property type="molecule type" value="mRNA"/>
</dbReference>
<dbReference type="GO" id="GO:0016020">
    <property type="term" value="C:membrane"/>
    <property type="evidence" value="ECO:0007669"/>
    <property type="project" value="UniProtKB-SubCell"/>
</dbReference>
<feature type="transmembrane region" description="Helical" evidence="6">
    <location>
        <begin position="62"/>
        <end position="88"/>
    </location>
</feature>
<dbReference type="OrthoDB" id="420606at2759"/>
<proteinExistence type="evidence at transcript level"/>
<keyword evidence="3 6" id="KW-1133">Transmembrane helix</keyword>
<evidence type="ECO:0000256" key="3">
    <source>
        <dbReference type="ARBA" id="ARBA00022989"/>
    </source>
</evidence>
<dbReference type="AlphaFoldDB" id="A0A4Y7MS26"/>
<feature type="transmembrane region" description="Helical" evidence="6">
    <location>
        <begin position="389"/>
        <end position="411"/>
    </location>
</feature>
<evidence type="ECO:0000256" key="1">
    <source>
        <dbReference type="ARBA" id="ARBA00004141"/>
    </source>
</evidence>
<evidence type="ECO:0000256" key="4">
    <source>
        <dbReference type="ARBA" id="ARBA00023136"/>
    </source>
</evidence>
<comment type="similarity">
    <text evidence="5">Belongs to the membrane-bound acyltransferase family. HHAT subfamily.</text>
</comment>
<dbReference type="InterPro" id="IPR004299">
    <property type="entry name" value="MBOAT_fam"/>
</dbReference>
<accession>A0A4Y7MS26</accession>
<evidence type="ECO:0000313" key="7">
    <source>
        <dbReference type="EMBL" id="SVE83674.1"/>
    </source>
</evidence>
<feature type="transmembrane region" description="Helical" evidence="6">
    <location>
        <begin position="351"/>
        <end position="368"/>
    </location>
</feature>
<dbReference type="PANTHER" id="PTHR13285:SF18">
    <property type="entry name" value="PROTEIN-CYSTEINE N-PALMITOYLTRANSFERASE RASP"/>
    <property type="match status" value="1"/>
</dbReference>
<keyword evidence="4 6" id="KW-0472">Membrane</keyword>
<feature type="transmembrane region" description="Helical" evidence="6">
    <location>
        <begin position="431"/>
        <end position="451"/>
    </location>
</feature>
<feature type="transmembrane region" description="Helical" evidence="6">
    <location>
        <begin position="94"/>
        <end position="116"/>
    </location>
</feature>
<sequence>MYQFHLASDKDLVSGWKWIGRQVDTADFEWKMWTPIFFKWLKFVIPYLIISLTIKRKYPQSVSIISTAMSFCWLWSMLGLQLTVFMFIQPVLFLWIFKLFSLAFVWLVCISFTLTLHSSLFSELKTDLFEDNSTQEYLFSVILAWTHARSISYLVDSRSDAYKNRFVKFYHYCFYLPLLPTGPLMLYREFKTSLENPVSQNCSLIHVTRSIALIARYLFWWFFHQFALHYFYHSALQYHIGIVRHLDIWSAAGLGYTLGQFFMTKYLVLYGLPSSLAKLDHIDSPPPPKCVGRIHLYSQMWRDFDRGLYNFMLHYIYIPFKGTSDKVWAKLMGTALCFGFVCIWHGASTAVVIWCVSNYFGICLETMAKYSSTCWPIANWKANWSTPNWLRFQAAVASPLLLVSALSNFCFFTDAKVGYVLAQKAVYEGGILRLLCIVMVMYCCCHVSMALSRRSKKNLICQAHRD</sequence>
<dbReference type="Pfam" id="PF03062">
    <property type="entry name" value="MBOAT"/>
    <property type="match status" value="1"/>
</dbReference>
<evidence type="ECO:0000256" key="5">
    <source>
        <dbReference type="ARBA" id="ARBA00038268"/>
    </source>
</evidence>
<comment type="subcellular location">
    <subcellularLocation>
        <location evidence="1">Membrane</location>
        <topology evidence="1">Multi-pass membrane protein</topology>
    </subcellularLocation>
</comment>
<protein>
    <submittedName>
        <fullName evidence="7">EOG090X06SF</fullName>
    </submittedName>
</protein>